<protein>
    <submittedName>
        <fullName evidence="6">Efflux RND transporter periplasmic adaptor subunit</fullName>
    </submittedName>
</protein>
<evidence type="ECO:0000313" key="6">
    <source>
        <dbReference type="EMBL" id="MCW7556057.1"/>
    </source>
</evidence>
<evidence type="ECO:0000256" key="1">
    <source>
        <dbReference type="ARBA" id="ARBA00009477"/>
    </source>
</evidence>
<keyword evidence="2" id="KW-0732">Signal</keyword>
<dbReference type="Pfam" id="PF25917">
    <property type="entry name" value="BSH_RND"/>
    <property type="match status" value="1"/>
</dbReference>
<dbReference type="RefSeq" id="WP_262565776.1">
    <property type="nucleotide sequence ID" value="NZ_JAPFCC010000001.1"/>
</dbReference>
<feature type="signal peptide" evidence="2">
    <location>
        <begin position="1"/>
        <end position="22"/>
    </location>
</feature>
<dbReference type="Gene3D" id="2.40.50.100">
    <property type="match status" value="1"/>
</dbReference>
<dbReference type="Proteomes" id="UP001209854">
    <property type="component" value="Unassembled WGS sequence"/>
</dbReference>
<evidence type="ECO:0000313" key="7">
    <source>
        <dbReference type="Proteomes" id="UP001209854"/>
    </source>
</evidence>
<sequence length="384" mass="42027">MNLIKISLIVLASLSFIPEAFARGSGQERGQGNSVIVDVQTVQAQTWQEELTALGSVYARNQITLTSQVAGSINKINFTDSQAVPAGYPLIEIDNRFQQAKLHEAKARLLDDQRRLHEMQLLAAKKAVSLSELQAQEALVEQSSALVDAAVTTLSFYTLEAPFDGILGLSDLSPGQYVKAGDSLVTLTNLKHLYVDLNFPDKYLSQIKTGMTVDLQFEAWPDLHFSATISSLDSVINIESRNFKVRSELDNPEGLLRPGLLAQATLPLTPDSVITIPTSSVFYRGSQAFVYLVIDSKAVERAVTTLQIVGDKTYIRSGLTAGDEIITAGINKVSNGMIVTPSSVTNNKHRQFAQQSTQQFTQQFTRQFTREGAASIQNSEVLTQ</sequence>
<dbReference type="InterPro" id="IPR058625">
    <property type="entry name" value="MdtA-like_BSH"/>
</dbReference>
<proteinExistence type="inferred from homology"/>
<dbReference type="Pfam" id="PF25989">
    <property type="entry name" value="YknX_C"/>
    <property type="match status" value="1"/>
</dbReference>
<dbReference type="InterPro" id="IPR006143">
    <property type="entry name" value="RND_pump_MFP"/>
</dbReference>
<dbReference type="Gene3D" id="2.40.420.20">
    <property type="match status" value="1"/>
</dbReference>
<evidence type="ECO:0000256" key="2">
    <source>
        <dbReference type="SAM" id="SignalP"/>
    </source>
</evidence>
<name>A0ABT3N348_9GAMM</name>
<dbReference type="SUPFAM" id="SSF111369">
    <property type="entry name" value="HlyD-like secretion proteins"/>
    <property type="match status" value="1"/>
</dbReference>
<evidence type="ECO:0000259" key="3">
    <source>
        <dbReference type="Pfam" id="PF25917"/>
    </source>
</evidence>
<feature type="domain" description="YknX-like C-terminal permuted SH3-like" evidence="5">
    <location>
        <begin position="273"/>
        <end position="340"/>
    </location>
</feature>
<dbReference type="EMBL" id="JAPFCC010000001">
    <property type="protein sequence ID" value="MCW7556057.1"/>
    <property type="molecule type" value="Genomic_DNA"/>
</dbReference>
<dbReference type="Gene3D" id="1.10.287.470">
    <property type="entry name" value="Helix hairpin bin"/>
    <property type="match status" value="1"/>
</dbReference>
<feature type="chain" id="PRO_5047294278" evidence="2">
    <location>
        <begin position="23"/>
        <end position="384"/>
    </location>
</feature>
<comment type="similarity">
    <text evidence="1">Belongs to the membrane fusion protein (MFP) (TC 8.A.1) family.</text>
</comment>
<evidence type="ECO:0000259" key="5">
    <source>
        <dbReference type="Pfam" id="PF25989"/>
    </source>
</evidence>
<dbReference type="PANTHER" id="PTHR30469">
    <property type="entry name" value="MULTIDRUG RESISTANCE PROTEIN MDTA"/>
    <property type="match status" value="1"/>
</dbReference>
<dbReference type="InterPro" id="IPR058637">
    <property type="entry name" value="YknX-like_C"/>
</dbReference>
<feature type="domain" description="CusB-like beta-barrel" evidence="4">
    <location>
        <begin position="195"/>
        <end position="266"/>
    </location>
</feature>
<dbReference type="NCBIfam" id="TIGR01730">
    <property type="entry name" value="RND_mfp"/>
    <property type="match status" value="1"/>
</dbReference>
<feature type="domain" description="Multidrug resistance protein MdtA-like barrel-sandwich hybrid" evidence="3">
    <location>
        <begin position="61"/>
        <end position="187"/>
    </location>
</feature>
<comment type="caution">
    <text evidence="6">The sequence shown here is derived from an EMBL/GenBank/DDBJ whole genome shotgun (WGS) entry which is preliminary data.</text>
</comment>
<accession>A0ABT3N348</accession>
<dbReference type="Gene3D" id="2.40.30.170">
    <property type="match status" value="1"/>
</dbReference>
<evidence type="ECO:0000259" key="4">
    <source>
        <dbReference type="Pfam" id="PF25954"/>
    </source>
</evidence>
<dbReference type="InterPro" id="IPR058792">
    <property type="entry name" value="Beta-barrel_RND_2"/>
</dbReference>
<dbReference type="PANTHER" id="PTHR30469:SF13">
    <property type="entry name" value="HAE1 FAMILY EFFLUX PUMP MFP COMPONENT"/>
    <property type="match status" value="1"/>
</dbReference>
<gene>
    <name evidence="6" type="ORF">NX722_26200</name>
</gene>
<organism evidence="6 7">
    <name type="scientific">Endozoicomonas gorgoniicola</name>
    <dbReference type="NCBI Taxonomy" id="1234144"/>
    <lineage>
        <taxon>Bacteria</taxon>
        <taxon>Pseudomonadati</taxon>
        <taxon>Pseudomonadota</taxon>
        <taxon>Gammaproteobacteria</taxon>
        <taxon>Oceanospirillales</taxon>
        <taxon>Endozoicomonadaceae</taxon>
        <taxon>Endozoicomonas</taxon>
    </lineage>
</organism>
<keyword evidence="7" id="KW-1185">Reference proteome</keyword>
<dbReference type="Pfam" id="PF25954">
    <property type="entry name" value="Beta-barrel_RND_2"/>
    <property type="match status" value="1"/>
</dbReference>
<reference evidence="6 7" key="1">
    <citation type="submission" date="2022-10" db="EMBL/GenBank/DDBJ databases">
        <title>High-quality genome sequences of two octocoral-associated bacteria, Endozoicomonas euniceicola EF212 and Endozoicomonas gorgoniicola PS125.</title>
        <authorList>
            <person name="Chiou Y.-J."/>
            <person name="Chen Y.-H."/>
        </authorList>
    </citation>
    <scope>NUCLEOTIDE SEQUENCE [LARGE SCALE GENOMIC DNA]</scope>
    <source>
        <strain evidence="6 7">PS125</strain>
    </source>
</reference>